<sequence length="136" mass="15519">MNESIGIILSVIAPENLLKDSEIEIMVDLWQRNYGVPGREPYTTSIDYIQTKFGCCGVERGDEYVTSWWTIRQLSVPGLRVPLSCCIQQEPTTSSQDPQPVNITACQNQQFQIYSISRHIQVLQQIERAFVRNIAI</sequence>
<comment type="caution">
    <text evidence="2">The sequence shown here is derived from an EMBL/GenBank/DDBJ whole genome shotgun (WGS) entry which is preliminary data.</text>
</comment>
<evidence type="ECO:0000313" key="3">
    <source>
        <dbReference type="Proteomes" id="UP001461498"/>
    </source>
</evidence>
<accession>A0AAW1CU17</accession>
<protein>
    <submittedName>
        <fullName evidence="2">Uncharacterized protein</fullName>
    </submittedName>
</protein>
<dbReference type="SUPFAM" id="SSF48652">
    <property type="entry name" value="Tetraspanin"/>
    <property type="match status" value="1"/>
</dbReference>
<dbReference type="EMBL" id="JAPXFL010000015">
    <property type="protein sequence ID" value="KAK9497314.1"/>
    <property type="molecule type" value="Genomic_DNA"/>
</dbReference>
<dbReference type="Proteomes" id="UP001461498">
    <property type="component" value="Unassembled WGS sequence"/>
</dbReference>
<dbReference type="AlphaFoldDB" id="A0AAW1CU17"/>
<dbReference type="EMBL" id="JAPXFL010000009">
    <property type="protein sequence ID" value="KAK9501926.1"/>
    <property type="molecule type" value="Genomic_DNA"/>
</dbReference>
<proteinExistence type="predicted"/>
<keyword evidence="3" id="KW-1185">Reference proteome</keyword>
<organism evidence="2 3">
    <name type="scientific">Rhynocoris fuscipes</name>
    <dbReference type="NCBI Taxonomy" id="488301"/>
    <lineage>
        <taxon>Eukaryota</taxon>
        <taxon>Metazoa</taxon>
        <taxon>Ecdysozoa</taxon>
        <taxon>Arthropoda</taxon>
        <taxon>Hexapoda</taxon>
        <taxon>Insecta</taxon>
        <taxon>Pterygota</taxon>
        <taxon>Neoptera</taxon>
        <taxon>Paraneoptera</taxon>
        <taxon>Hemiptera</taxon>
        <taxon>Heteroptera</taxon>
        <taxon>Panheteroptera</taxon>
        <taxon>Cimicomorpha</taxon>
        <taxon>Reduviidae</taxon>
        <taxon>Harpactorinae</taxon>
        <taxon>Harpactorini</taxon>
        <taxon>Rhynocoris</taxon>
    </lineage>
</organism>
<dbReference type="Gene3D" id="1.10.1450.10">
    <property type="entry name" value="Tetraspanin"/>
    <property type="match status" value="1"/>
</dbReference>
<evidence type="ECO:0000313" key="1">
    <source>
        <dbReference type="EMBL" id="KAK9497314.1"/>
    </source>
</evidence>
<reference evidence="2 3" key="1">
    <citation type="submission" date="2022-12" db="EMBL/GenBank/DDBJ databases">
        <title>Chromosome-level genome assembly of true bugs.</title>
        <authorList>
            <person name="Ma L."/>
            <person name="Li H."/>
        </authorList>
    </citation>
    <scope>NUCLEOTIDE SEQUENCE [LARGE SCALE GENOMIC DNA]</scope>
    <source>
        <strain evidence="2">Lab_2022b</strain>
    </source>
</reference>
<evidence type="ECO:0000313" key="2">
    <source>
        <dbReference type="EMBL" id="KAK9501926.1"/>
    </source>
</evidence>
<dbReference type="InterPro" id="IPR008952">
    <property type="entry name" value="Tetraspanin_EC2_sf"/>
</dbReference>
<name>A0AAW1CU17_9HEMI</name>
<gene>
    <name evidence="1" type="ORF">O3M35_004654</name>
    <name evidence="2" type="ORF">O3M35_012559</name>
</gene>
<dbReference type="GO" id="GO:0016020">
    <property type="term" value="C:membrane"/>
    <property type="evidence" value="ECO:0007669"/>
    <property type="project" value="InterPro"/>
</dbReference>